<evidence type="ECO:0000313" key="2">
    <source>
        <dbReference type="EMBL" id="SDF61389.1"/>
    </source>
</evidence>
<evidence type="ECO:0000313" key="3">
    <source>
        <dbReference type="Proteomes" id="UP000199045"/>
    </source>
</evidence>
<dbReference type="EMBL" id="FNBN01000002">
    <property type="protein sequence ID" value="SDF61389.1"/>
    <property type="molecule type" value="Genomic_DNA"/>
</dbReference>
<accession>A0A1G7MJQ3</accession>
<feature type="signal peptide" evidence="1">
    <location>
        <begin position="1"/>
        <end position="19"/>
    </location>
</feature>
<gene>
    <name evidence="2" type="ORF">SAMN04488121_102441</name>
</gene>
<organism evidence="2 3">
    <name type="scientific">Chitinophaga filiformis</name>
    <name type="common">Myxococcus filiformis</name>
    <name type="synonym">Flexibacter filiformis</name>
    <dbReference type="NCBI Taxonomy" id="104663"/>
    <lineage>
        <taxon>Bacteria</taxon>
        <taxon>Pseudomonadati</taxon>
        <taxon>Bacteroidota</taxon>
        <taxon>Chitinophagia</taxon>
        <taxon>Chitinophagales</taxon>
        <taxon>Chitinophagaceae</taxon>
        <taxon>Chitinophaga</taxon>
    </lineage>
</organism>
<dbReference type="AlphaFoldDB" id="A0A1G7MJQ3"/>
<dbReference type="STRING" id="104663.SAMN04488121_102441"/>
<feature type="chain" id="PRO_5011786946" description="FecR protein" evidence="1">
    <location>
        <begin position="20"/>
        <end position="239"/>
    </location>
</feature>
<dbReference type="Proteomes" id="UP000199045">
    <property type="component" value="Unassembled WGS sequence"/>
</dbReference>
<keyword evidence="1" id="KW-0732">Signal</keyword>
<evidence type="ECO:0008006" key="4">
    <source>
        <dbReference type="Google" id="ProtNLM"/>
    </source>
</evidence>
<reference evidence="2 3" key="1">
    <citation type="submission" date="2016-10" db="EMBL/GenBank/DDBJ databases">
        <authorList>
            <person name="de Groot N.N."/>
        </authorList>
    </citation>
    <scope>NUCLEOTIDE SEQUENCE [LARGE SCALE GENOMIC DNA]</scope>
    <source>
        <strain evidence="2 3">DSM 527</strain>
    </source>
</reference>
<dbReference type="RefSeq" id="WP_089830806.1">
    <property type="nucleotide sequence ID" value="NZ_FNBN01000002.1"/>
</dbReference>
<proteinExistence type="predicted"/>
<protein>
    <recommendedName>
        <fullName evidence="4">FecR protein</fullName>
    </recommendedName>
</protein>
<sequence>MKRQFLWFLVLAMAVISSACQKAPNAYLSQQTYGSEKIFSFDSEFRVMVNKHSELSYNINDQRFYLKGGSFIKIEGLAGRRAPVTFVASGVALQTSEAEINIDAYDIASGRGKLTILNGVVKIKNNLTDTSITSGGYWFGPTVLDSDIDWLPAQEVKWLDKCYSSSSMRVDDLVKLLYQFYATYASYGTEPEFKTAIFEDVHIDIREPLVTVIERLERKGKFKFNYYPQYNSVIITKKD</sequence>
<name>A0A1G7MJQ3_CHIFI</name>
<dbReference type="PROSITE" id="PS51257">
    <property type="entry name" value="PROKAR_LIPOPROTEIN"/>
    <property type="match status" value="1"/>
</dbReference>
<evidence type="ECO:0000256" key="1">
    <source>
        <dbReference type="SAM" id="SignalP"/>
    </source>
</evidence>
<dbReference type="OrthoDB" id="9831748at2"/>